<dbReference type="GO" id="GO:0006865">
    <property type="term" value="P:amino acid transport"/>
    <property type="evidence" value="ECO:0007669"/>
    <property type="project" value="UniProtKB-KW"/>
</dbReference>
<dbReference type="PROSITE" id="PS00211">
    <property type="entry name" value="ABC_TRANSPORTER_1"/>
    <property type="match status" value="1"/>
</dbReference>
<dbReference type="KEGG" id="lar:lam_369"/>
<dbReference type="eggNOG" id="COG1135">
    <property type="taxonomic scope" value="Bacteria"/>
</dbReference>
<dbReference type="GO" id="GO:0005886">
    <property type="term" value="C:plasma membrane"/>
    <property type="evidence" value="ECO:0007669"/>
    <property type="project" value="UniProtKB-ARBA"/>
</dbReference>
<evidence type="ECO:0000256" key="1">
    <source>
        <dbReference type="ARBA" id="ARBA00002579"/>
    </source>
</evidence>
<evidence type="ECO:0000256" key="6">
    <source>
        <dbReference type="ARBA" id="ARBA00022741"/>
    </source>
</evidence>
<evidence type="ECO:0000256" key="10">
    <source>
        <dbReference type="ARBA" id="ARBA00023136"/>
    </source>
</evidence>
<evidence type="ECO:0000259" key="11">
    <source>
        <dbReference type="PROSITE" id="PS50893"/>
    </source>
</evidence>
<protein>
    <recommendedName>
        <fullName evidence="3">Cell division ATP-binding protein FtsE</fullName>
    </recommendedName>
</protein>
<dbReference type="Gene3D" id="3.30.70.260">
    <property type="match status" value="1"/>
</dbReference>
<organism evidence="12 13">
    <name type="scientific">Candidatus Liberibacter americanus str. Sao Paulo</name>
    <dbReference type="NCBI Taxonomy" id="1261131"/>
    <lineage>
        <taxon>Bacteria</taxon>
        <taxon>Pseudomonadati</taxon>
        <taxon>Pseudomonadota</taxon>
        <taxon>Alphaproteobacteria</taxon>
        <taxon>Hyphomicrobiales</taxon>
        <taxon>Rhizobiaceae</taxon>
        <taxon>Liberibacter</taxon>
    </lineage>
</organism>
<evidence type="ECO:0000256" key="8">
    <source>
        <dbReference type="ARBA" id="ARBA00022967"/>
    </source>
</evidence>
<evidence type="ECO:0000256" key="7">
    <source>
        <dbReference type="ARBA" id="ARBA00022840"/>
    </source>
</evidence>
<evidence type="ECO:0000256" key="3">
    <source>
        <dbReference type="ARBA" id="ARBA00020019"/>
    </source>
</evidence>
<dbReference type="InterPro" id="IPR003439">
    <property type="entry name" value="ABC_transporter-like_ATP-bd"/>
</dbReference>
<gene>
    <name evidence="12" type="primary">abc</name>
    <name evidence="12" type="ORF">lam_369</name>
</gene>
<dbReference type="InterPro" id="IPR050086">
    <property type="entry name" value="MetN_ABC_transporter-like"/>
</dbReference>
<dbReference type="InterPro" id="IPR003593">
    <property type="entry name" value="AAA+_ATPase"/>
</dbReference>
<keyword evidence="8" id="KW-1278">Translocase</keyword>
<dbReference type="STRING" id="1261131.lam_369"/>
<evidence type="ECO:0000313" key="13">
    <source>
        <dbReference type="Proteomes" id="UP000017862"/>
    </source>
</evidence>
<comment type="function">
    <text evidence="1">Part of the ABC transporter FtsEX involved in cellular division. Important for assembly or stability of the septal ring.</text>
</comment>
<dbReference type="PANTHER" id="PTHR43166">
    <property type="entry name" value="AMINO ACID IMPORT ATP-BINDING PROTEIN"/>
    <property type="match status" value="1"/>
</dbReference>
<dbReference type="PROSITE" id="PS50893">
    <property type="entry name" value="ABC_TRANSPORTER_2"/>
    <property type="match status" value="1"/>
</dbReference>
<dbReference type="SUPFAM" id="SSF55021">
    <property type="entry name" value="ACT-like"/>
    <property type="match status" value="1"/>
</dbReference>
<evidence type="ECO:0000256" key="4">
    <source>
        <dbReference type="ARBA" id="ARBA00022448"/>
    </source>
</evidence>
<dbReference type="HOGENOM" id="CLU_000604_1_3_5"/>
<feature type="domain" description="ABC transporter" evidence="11">
    <location>
        <begin position="19"/>
        <end position="258"/>
    </location>
</feature>
<dbReference type="Gene3D" id="3.40.50.300">
    <property type="entry name" value="P-loop containing nucleotide triphosphate hydrolases"/>
    <property type="match status" value="1"/>
</dbReference>
<dbReference type="Pfam" id="PF00005">
    <property type="entry name" value="ABC_tran"/>
    <property type="match status" value="1"/>
</dbReference>
<dbReference type="InterPro" id="IPR018449">
    <property type="entry name" value="NIL_domain"/>
</dbReference>
<dbReference type="InterPro" id="IPR017871">
    <property type="entry name" value="ABC_transporter-like_CS"/>
</dbReference>
<proteinExistence type="inferred from homology"/>
<dbReference type="GO" id="GO:0005524">
    <property type="term" value="F:ATP binding"/>
    <property type="evidence" value="ECO:0007669"/>
    <property type="project" value="UniProtKB-KW"/>
</dbReference>
<keyword evidence="6" id="KW-0547">Nucleotide-binding</keyword>
<dbReference type="GO" id="GO:0016887">
    <property type="term" value="F:ATP hydrolysis activity"/>
    <property type="evidence" value="ECO:0007669"/>
    <property type="project" value="InterPro"/>
</dbReference>
<dbReference type="SUPFAM" id="SSF52540">
    <property type="entry name" value="P-loop containing nucleoside triphosphate hydrolases"/>
    <property type="match status" value="1"/>
</dbReference>
<keyword evidence="10" id="KW-0472">Membrane</keyword>
<reference evidence="12 13" key="1">
    <citation type="journal article" date="2014" name="Mol. Plant Microbe Interact.">
        <title>The complete genome sequence of Candidatus Liberibacter americanus, associated with citrus Huanglongbing.</title>
        <authorList>
            <person name="Wulff N.A."/>
            <person name="Zhang S."/>
            <person name="Setubal J.C."/>
            <person name="Almeida N.F."/>
            <person name="Martins E.C."/>
            <person name="Harakava R."/>
            <person name="Kumar D."/>
            <person name="Rangel L.T."/>
            <person name="Foissac X."/>
            <person name="Bove J."/>
            <person name="Gabriel D.W."/>
        </authorList>
    </citation>
    <scope>NUCLEOTIDE SEQUENCE [LARGE SCALE GENOMIC DNA]</scope>
    <source>
        <strain evidence="12 13">Sao Paulo</strain>
    </source>
</reference>
<name>U6B7N8_9HYPH</name>
<dbReference type="EMBL" id="CP006604">
    <property type="protein sequence ID" value="AHA27737.1"/>
    <property type="molecule type" value="Genomic_DNA"/>
</dbReference>
<dbReference type="FunFam" id="3.40.50.300:FF:000056">
    <property type="entry name" value="Cell division ATP-binding protein FtsE"/>
    <property type="match status" value="1"/>
</dbReference>
<keyword evidence="4" id="KW-0813">Transport</keyword>
<evidence type="ECO:0000256" key="5">
    <source>
        <dbReference type="ARBA" id="ARBA00022475"/>
    </source>
</evidence>
<dbReference type="Pfam" id="PF09383">
    <property type="entry name" value="NIL"/>
    <property type="match status" value="1"/>
</dbReference>
<evidence type="ECO:0000256" key="9">
    <source>
        <dbReference type="ARBA" id="ARBA00022970"/>
    </source>
</evidence>
<keyword evidence="9" id="KW-0029">Amino-acid transport</keyword>
<dbReference type="PATRIC" id="fig|1261131.3.peg.355"/>
<dbReference type="PANTHER" id="PTHR43166:SF30">
    <property type="entry name" value="METHIONINE IMPORT ATP-BINDING PROTEIN METN"/>
    <property type="match status" value="1"/>
</dbReference>
<comment type="similarity">
    <text evidence="2">Belongs to the ABC transporter superfamily.</text>
</comment>
<keyword evidence="13" id="KW-1185">Reference proteome</keyword>
<sequence length="359" mass="39319">MCDSIIHSLIGESIPNPVVKFSGVNKKVTSINNTKNILNNVSFAISKGEITGIIGHSGAGKSTLMRMINKLETPTSGKIEVDGVDIGSLNINDLRLMRRRIGMIFQNFNLLSSRTVYDNIALPLEIIGQDRQTIASVVMPIIELMDLIDKKDFYPSRLSGGQKQLVGIARALATNPDILLADEATSALDPETTISCLNILKKINMNLGISILLITHEMEVIKHIASNMIVMHNGKIIESGQTIGIFQKASHNVTKSILSTLSTCKMPEELNQRIYKIPNNNSYTITRVSFLGDKSKESILSRLVKELDININIIGGGIDQVAGTSVGILIISYPHIYNVNVNNFFSKNQLSAEVLGYVD</sequence>
<keyword evidence="5" id="KW-1003">Cell membrane</keyword>
<dbReference type="AlphaFoldDB" id="U6B7N8"/>
<dbReference type="Proteomes" id="UP000017862">
    <property type="component" value="Chromosome"/>
</dbReference>
<dbReference type="SMART" id="SM00382">
    <property type="entry name" value="AAA"/>
    <property type="match status" value="1"/>
</dbReference>
<evidence type="ECO:0000256" key="2">
    <source>
        <dbReference type="ARBA" id="ARBA00005417"/>
    </source>
</evidence>
<dbReference type="SMART" id="SM00930">
    <property type="entry name" value="NIL"/>
    <property type="match status" value="1"/>
</dbReference>
<keyword evidence="7 12" id="KW-0067">ATP-binding</keyword>
<dbReference type="InterPro" id="IPR045865">
    <property type="entry name" value="ACT-like_dom_sf"/>
</dbReference>
<dbReference type="RefSeq" id="WP_007557003.1">
    <property type="nucleotide sequence ID" value="NC_022793.1"/>
</dbReference>
<evidence type="ECO:0000313" key="12">
    <source>
        <dbReference type="EMBL" id="AHA27737.1"/>
    </source>
</evidence>
<accession>U6B7N8</accession>
<dbReference type="InterPro" id="IPR027417">
    <property type="entry name" value="P-loop_NTPase"/>
</dbReference>